<evidence type="ECO:0000256" key="5">
    <source>
        <dbReference type="ARBA" id="ARBA00022692"/>
    </source>
</evidence>
<dbReference type="AlphaFoldDB" id="A0A916VNF4"/>
<evidence type="ECO:0000256" key="4">
    <source>
        <dbReference type="ARBA" id="ARBA00022519"/>
    </source>
</evidence>
<evidence type="ECO:0000256" key="11">
    <source>
        <dbReference type="ARBA" id="ARBA00038408"/>
    </source>
</evidence>
<dbReference type="InterPro" id="IPR000297">
    <property type="entry name" value="PPIase_PpiC"/>
</dbReference>
<dbReference type="PANTHER" id="PTHR47529">
    <property type="entry name" value="PEPTIDYL-PROLYL CIS-TRANS ISOMERASE D"/>
    <property type="match status" value="1"/>
</dbReference>
<evidence type="ECO:0000256" key="14">
    <source>
        <dbReference type="SAM" id="Phobius"/>
    </source>
</evidence>
<dbReference type="InterPro" id="IPR046357">
    <property type="entry name" value="PPIase_dom_sf"/>
</dbReference>
<evidence type="ECO:0000313" key="17">
    <source>
        <dbReference type="Proteomes" id="UP000628017"/>
    </source>
</evidence>
<dbReference type="SUPFAM" id="SSF109998">
    <property type="entry name" value="Triger factor/SurA peptide-binding domain-like"/>
    <property type="match status" value="1"/>
</dbReference>
<reference evidence="16" key="2">
    <citation type="submission" date="2020-09" db="EMBL/GenBank/DDBJ databases">
        <authorList>
            <person name="Sun Q."/>
            <person name="Zhou Y."/>
        </authorList>
    </citation>
    <scope>NUCLEOTIDE SEQUENCE</scope>
    <source>
        <strain evidence="16">CGMCC 1.15880</strain>
    </source>
</reference>
<name>A0A916VNF4_9RHOB</name>
<dbReference type="Pfam" id="PF13624">
    <property type="entry name" value="SurA_N_3"/>
    <property type="match status" value="1"/>
</dbReference>
<evidence type="ECO:0000256" key="3">
    <source>
        <dbReference type="ARBA" id="ARBA00022475"/>
    </source>
</evidence>
<dbReference type="PANTHER" id="PTHR47529:SF1">
    <property type="entry name" value="PERIPLASMIC CHAPERONE PPID"/>
    <property type="match status" value="1"/>
</dbReference>
<keyword evidence="4" id="KW-0997">Cell inner membrane</keyword>
<dbReference type="Pfam" id="PF13145">
    <property type="entry name" value="Rotamase_2"/>
    <property type="match status" value="1"/>
</dbReference>
<dbReference type="RefSeq" id="WP_188671365.1">
    <property type="nucleotide sequence ID" value="NZ_BMKA01000001.1"/>
</dbReference>
<dbReference type="SUPFAM" id="SSF54534">
    <property type="entry name" value="FKBP-like"/>
    <property type="match status" value="1"/>
</dbReference>
<keyword evidence="7 14" id="KW-0472">Membrane</keyword>
<keyword evidence="16" id="KW-0413">Isomerase</keyword>
<dbReference type="GO" id="GO:0005886">
    <property type="term" value="C:plasma membrane"/>
    <property type="evidence" value="ECO:0007669"/>
    <property type="project" value="UniProtKB-SubCell"/>
</dbReference>
<keyword evidence="6 14" id="KW-1133">Transmembrane helix</keyword>
<organism evidence="16 17">
    <name type="scientific">Neptunicoccus cionae</name>
    <dbReference type="NCBI Taxonomy" id="2035344"/>
    <lineage>
        <taxon>Bacteria</taxon>
        <taxon>Pseudomonadati</taxon>
        <taxon>Pseudomonadota</taxon>
        <taxon>Alphaproteobacteria</taxon>
        <taxon>Rhodobacterales</taxon>
        <taxon>Paracoccaceae</taxon>
        <taxon>Neptunicoccus</taxon>
    </lineage>
</organism>
<evidence type="ECO:0000256" key="2">
    <source>
        <dbReference type="ARBA" id="ARBA00018370"/>
    </source>
</evidence>
<keyword evidence="3" id="KW-1003">Cell membrane</keyword>
<accession>A0A916VNF4</accession>
<evidence type="ECO:0000256" key="1">
    <source>
        <dbReference type="ARBA" id="ARBA00004382"/>
    </source>
</evidence>
<sequence>MLDSMRGKGQSKVMWVIMGLLMLGLTGFGIGGLGGGTVNSIGKVGDEPILVNTYARAYQNAASRINQQAGRTLTAAELEQFGVLDQVLDAVVGQAALSNETAERGLSIGDDTVRKAILESPQFQGLDGTFDREGYDFYLERQLGITASEFETLIRKENARALLENTIVTGVKSDLTVPNTLMKFAQQERSFEWVALSEEDLDATIADPSDADLQAYYDTHASNYMSPLTRNITYAWLNPSAMLDAVDVDEADIRESYDLQNDRFNKVEQRAVDRLVFSTMEDAQSARDRIDAEEATFGEIVGERGLEEADVDMGEISRSDVSAQAAEMLFAADEPGVVGPVQSDLGPALFRINAVLDADSTPFEEVRDELRNELAGEAARRLVSDRVTDIDDLLAGGAELEALAKETEMTLGTIAFSAETTEEIAGYDAFREAALAAEEGDFPEVIDLSDGGVFALRLDGIDQPQAIPLEEVRERVVADWRADQVNAALKARAETLKAELEDGGDVSELGLEMTAVDGIKRNTYLEQLPPTTVPEVYKLEDGGVAIVDGGDRVVLARLTNVTAFDPDLGNNDQLLDRINGQLNAQISLDLLSYYTDAVQSQAGVQLNRPIINQVNTQVTGF</sequence>
<dbReference type="Gene3D" id="3.10.50.40">
    <property type="match status" value="1"/>
</dbReference>
<comment type="caution">
    <text evidence="16">The sequence shown here is derived from an EMBL/GenBank/DDBJ whole genome shotgun (WGS) entry which is preliminary data.</text>
</comment>
<evidence type="ECO:0000256" key="9">
    <source>
        <dbReference type="ARBA" id="ARBA00030642"/>
    </source>
</evidence>
<feature type="domain" description="PpiC" evidence="15">
    <location>
        <begin position="248"/>
        <end position="368"/>
    </location>
</feature>
<proteinExistence type="inferred from homology"/>
<dbReference type="Proteomes" id="UP000628017">
    <property type="component" value="Unassembled WGS sequence"/>
</dbReference>
<reference evidence="16" key="1">
    <citation type="journal article" date="2014" name="Int. J. Syst. Evol. Microbiol.">
        <title>Complete genome sequence of Corynebacterium casei LMG S-19264T (=DSM 44701T), isolated from a smear-ripened cheese.</title>
        <authorList>
            <consortium name="US DOE Joint Genome Institute (JGI-PGF)"/>
            <person name="Walter F."/>
            <person name="Albersmeier A."/>
            <person name="Kalinowski J."/>
            <person name="Ruckert C."/>
        </authorList>
    </citation>
    <scope>NUCLEOTIDE SEQUENCE</scope>
    <source>
        <strain evidence="16">CGMCC 1.15880</strain>
    </source>
</reference>
<dbReference type="EMBL" id="BMKA01000001">
    <property type="protein sequence ID" value="GGA11315.1"/>
    <property type="molecule type" value="Genomic_DNA"/>
</dbReference>
<dbReference type="InterPro" id="IPR052029">
    <property type="entry name" value="PpiD_chaperone"/>
</dbReference>
<gene>
    <name evidence="16" type="primary">ybaU</name>
    <name evidence="16" type="ORF">GCM10011498_09360</name>
</gene>
<comment type="similarity">
    <text evidence="11">Belongs to the PpiD chaperone family.</text>
</comment>
<evidence type="ECO:0000256" key="12">
    <source>
        <dbReference type="ARBA" id="ARBA00040743"/>
    </source>
</evidence>
<dbReference type="InterPro" id="IPR027304">
    <property type="entry name" value="Trigger_fact/SurA_dom_sf"/>
</dbReference>
<evidence type="ECO:0000259" key="15">
    <source>
        <dbReference type="Pfam" id="PF13145"/>
    </source>
</evidence>
<evidence type="ECO:0000256" key="10">
    <source>
        <dbReference type="ARBA" id="ARBA00031484"/>
    </source>
</evidence>
<feature type="transmembrane region" description="Helical" evidence="14">
    <location>
        <begin position="12"/>
        <end position="33"/>
    </location>
</feature>
<keyword evidence="8" id="KW-0143">Chaperone</keyword>
<keyword evidence="17" id="KW-1185">Reference proteome</keyword>
<evidence type="ECO:0000256" key="8">
    <source>
        <dbReference type="ARBA" id="ARBA00023186"/>
    </source>
</evidence>
<protein>
    <recommendedName>
        <fullName evidence="2">Parvulin-like PPIase</fullName>
    </recommendedName>
    <alternativeName>
        <fullName evidence="9">Peptidyl-prolyl cis-trans isomerase plp</fullName>
    </alternativeName>
    <alternativeName>
        <fullName evidence="12">Periplasmic chaperone PpiD</fullName>
    </alternativeName>
    <alternativeName>
        <fullName evidence="13">Periplasmic folding chaperone</fullName>
    </alternativeName>
    <alternativeName>
        <fullName evidence="10">Rotamase plp</fullName>
    </alternativeName>
</protein>
<evidence type="ECO:0000256" key="13">
    <source>
        <dbReference type="ARBA" id="ARBA00042775"/>
    </source>
</evidence>
<keyword evidence="5 14" id="KW-0812">Transmembrane</keyword>
<dbReference type="GO" id="GO:0003755">
    <property type="term" value="F:peptidyl-prolyl cis-trans isomerase activity"/>
    <property type="evidence" value="ECO:0007669"/>
    <property type="project" value="InterPro"/>
</dbReference>
<evidence type="ECO:0000256" key="6">
    <source>
        <dbReference type="ARBA" id="ARBA00022989"/>
    </source>
</evidence>
<evidence type="ECO:0000313" key="16">
    <source>
        <dbReference type="EMBL" id="GGA11315.1"/>
    </source>
</evidence>
<evidence type="ECO:0000256" key="7">
    <source>
        <dbReference type="ARBA" id="ARBA00023136"/>
    </source>
</evidence>
<comment type="subcellular location">
    <subcellularLocation>
        <location evidence="1">Cell inner membrane</location>
        <topology evidence="1">Single-pass type II membrane protein</topology>
        <orientation evidence="1">Periplasmic side</orientation>
    </subcellularLocation>
</comment>